<sequence>MHFALAVGRAQIARRRTGWRLGAVAAASMQQATHSDSADGQLGRADKRMLDTSSLTGPRQGSPRVEEHATMPGRFFLPTVQAGVALFSARFCCRALCRRLSCPLLLAKCAHTHPLHVGTKLREPIQHQQQARGALPVHITCPLHCTRSESER</sequence>
<dbReference type="Proteomes" id="UP000799640">
    <property type="component" value="Unassembled WGS sequence"/>
</dbReference>
<proteinExistence type="predicted"/>
<evidence type="ECO:0000313" key="1">
    <source>
        <dbReference type="EMBL" id="KAF2402362.1"/>
    </source>
</evidence>
<reference evidence="1" key="1">
    <citation type="journal article" date="2020" name="Stud. Mycol.">
        <title>101 Dothideomycetes genomes: a test case for predicting lifestyles and emergence of pathogens.</title>
        <authorList>
            <person name="Haridas S."/>
            <person name="Albert R."/>
            <person name="Binder M."/>
            <person name="Bloem J."/>
            <person name="Labutti K."/>
            <person name="Salamov A."/>
            <person name="Andreopoulos B."/>
            <person name="Baker S."/>
            <person name="Barry K."/>
            <person name="Bills G."/>
            <person name="Bluhm B."/>
            <person name="Cannon C."/>
            <person name="Castanera R."/>
            <person name="Culley D."/>
            <person name="Daum C."/>
            <person name="Ezra D."/>
            <person name="Gonzalez J."/>
            <person name="Henrissat B."/>
            <person name="Kuo A."/>
            <person name="Liang C."/>
            <person name="Lipzen A."/>
            <person name="Lutzoni F."/>
            <person name="Magnuson J."/>
            <person name="Mondo S."/>
            <person name="Nolan M."/>
            <person name="Ohm R."/>
            <person name="Pangilinan J."/>
            <person name="Park H.-J."/>
            <person name="Ramirez L."/>
            <person name="Alfaro M."/>
            <person name="Sun H."/>
            <person name="Tritt A."/>
            <person name="Yoshinaga Y."/>
            <person name="Zwiers L.-H."/>
            <person name="Turgeon B."/>
            <person name="Goodwin S."/>
            <person name="Spatafora J."/>
            <person name="Crous P."/>
            <person name="Grigoriev I."/>
        </authorList>
    </citation>
    <scope>NUCLEOTIDE SEQUENCE</scope>
    <source>
        <strain evidence="1">CBS 262.69</strain>
    </source>
</reference>
<protein>
    <submittedName>
        <fullName evidence="1">Uncharacterized protein</fullName>
    </submittedName>
</protein>
<accession>A0A6G1I280</accession>
<dbReference type="EMBL" id="ML996691">
    <property type="protein sequence ID" value="KAF2402362.1"/>
    <property type="molecule type" value="Genomic_DNA"/>
</dbReference>
<name>A0A6G1I280_9PEZI</name>
<dbReference type="AlphaFoldDB" id="A0A6G1I280"/>
<gene>
    <name evidence="1" type="ORF">EJ06DRAFT_528472</name>
</gene>
<evidence type="ECO:0000313" key="2">
    <source>
        <dbReference type="Proteomes" id="UP000799640"/>
    </source>
</evidence>
<organism evidence="1 2">
    <name type="scientific">Trichodelitschia bisporula</name>
    <dbReference type="NCBI Taxonomy" id="703511"/>
    <lineage>
        <taxon>Eukaryota</taxon>
        <taxon>Fungi</taxon>
        <taxon>Dikarya</taxon>
        <taxon>Ascomycota</taxon>
        <taxon>Pezizomycotina</taxon>
        <taxon>Dothideomycetes</taxon>
        <taxon>Dothideomycetes incertae sedis</taxon>
        <taxon>Phaeotrichales</taxon>
        <taxon>Phaeotrichaceae</taxon>
        <taxon>Trichodelitschia</taxon>
    </lineage>
</organism>
<keyword evidence="2" id="KW-1185">Reference proteome</keyword>